<dbReference type="Gene3D" id="3.40.50.2000">
    <property type="entry name" value="Glycogen Phosphorylase B"/>
    <property type="match status" value="1"/>
</dbReference>
<dbReference type="InterPro" id="IPR007235">
    <property type="entry name" value="Glyco_trans_28_C"/>
</dbReference>
<dbReference type="GO" id="GO:0016758">
    <property type="term" value="F:hexosyltransferase activity"/>
    <property type="evidence" value="ECO:0007669"/>
    <property type="project" value="InterPro"/>
</dbReference>
<evidence type="ECO:0000256" key="1">
    <source>
        <dbReference type="ARBA" id="ARBA00004370"/>
    </source>
</evidence>
<dbReference type="EMBL" id="DVNG01000016">
    <property type="protein sequence ID" value="HIU49611.1"/>
    <property type="molecule type" value="Genomic_DNA"/>
</dbReference>
<dbReference type="GO" id="GO:0016020">
    <property type="term" value="C:membrane"/>
    <property type="evidence" value="ECO:0007669"/>
    <property type="project" value="UniProtKB-SubCell"/>
</dbReference>
<reference evidence="7" key="1">
    <citation type="submission" date="2020-10" db="EMBL/GenBank/DDBJ databases">
        <authorList>
            <person name="Gilroy R."/>
        </authorList>
    </citation>
    <scope>NUCLEOTIDE SEQUENCE</scope>
    <source>
        <strain evidence="7">ChiGjej1B1-1684</strain>
    </source>
</reference>
<evidence type="ECO:0000256" key="3">
    <source>
        <dbReference type="ARBA" id="ARBA00022676"/>
    </source>
</evidence>
<dbReference type="InterPro" id="IPR009695">
    <property type="entry name" value="Diacylglyc_glucosyltr_N"/>
</dbReference>
<dbReference type="Proteomes" id="UP000824118">
    <property type="component" value="Unassembled WGS sequence"/>
</dbReference>
<gene>
    <name evidence="7" type="ORF">IAD22_01170</name>
</gene>
<proteinExistence type="inferred from homology"/>
<name>A0A9D1S7B3_9FIRM</name>
<accession>A0A9D1S7B3</accession>
<feature type="domain" description="Glycosyl transferase family 28 C-terminal" evidence="5">
    <location>
        <begin position="276"/>
        <end position="404"/>
    </location>
</feature>
<dbReference type="InterPro" id="IPR050519">
    <property type="entry name" value="Glycosyltransf_28_UgtP"/>
</dbReference>
<dbReference type="AlphaFoldDB" id="A0A9D1S7B3"/>
<comment type="similarity">
    <text evidence="2">Belongs to the glycosyltransferase 28 family.</text>
</comment>
<keyword evidence="4" id="KW-0808">Transferase</keyword>
<evidence type="ECO:0000256" key="4">
    <source>
        <dbReference type="ARBA" id="ARBA00022679"/>
    </source>
</evidence>
<organism evidence="7 8">
    <name type="scientific">Candidatus Limousia pullorum</name>
    <dbReference type="NCBI Taxonomy" id="2840860"/>
    <lineage>
        <taxon>Bacteria</taxon>
        <taxon>Bacillati</taxon>
        <taxon>Bacillota</taxon>
        <taxon>Clostridia</taxon>
        <taxon>Eubacteriales</taxon>
        <taxon>Oscillospiraceae</taxon>
        <taxon>Oscillospiraceae incertae sedis</taxon>
        <taxon>Candidatus Limousia</taxon>
    </lineage>
</organism>
<dbReference type="SUPFAM" id="SSF53756">
    <property type="entry name" value="UDP-Glycosyltransferase/glycogen phosphorylase"/>
    <property type="match status" value="2"/>
</dbReference>
<keyword evidence="3" id="KW-0328">Glycosyltransferase</keyword>
<feature type="domain" description="Diacylglycerol glucosyltransferase N-terminal" evidence="6">
    <location>
        <begin position="14"/>
        <end position="180"/>
    </location>
</feature>
<reference evidence="7" key="2">
    <citation type="journal article" date="2021" name="PeerJ">
        <title>Extensive microbial diversity within the chicken gut microbiome revealed by metagenomics and culture.</title>
        <authorList>
            <person name="Gilroy R."/>
            <person name="Ravi A."/>
            <person name="Getino M."/>
            <person name="Pursley I."/>
            <person name="Horton D.L."/>
            <person name="Alikhan N.F."/>
            <person name="Baker D."/>
            <person name="Gharbi K."/>
            <person name="Hall N."/>
            <person name="Watson M."/>
            <person name="Adriaenssens E.M."/>
            <person name="Foster-Nyarko E."/>
            <person name="Jarju S."/>
            <person name="Secka A."/>
            <person name="Antonio M."/>
            <person name="Oren A."/>
            <person name="Chaudhuri R.R."/>
            <person name="La Ragione R."/>
            <person name="Hildebrand F."/>
            <person name="Pallen M.J."/>
        </authorList>
    </citation>
    <scope>NUCLEOTIDE SEQUENCE</scope>
    <source>
        <strain evidence="7">ChiGjej1B1-1684</strain>
    </source>
</reference>
<evidence type="ECO:0000259" key="5">
    <source>
        <dbReference type="Pfam" id="PF04101"/>
    </source>
</evidence>
<dbReference type="PANTHER" id="PTHR43025">
    <property type="entry name" value="MONOGALACTOSYLDIACYLGLYCEROL SYNTHASE"/>
    <property type="match status" value="1"/>
</dbReference>
<dbReference type="PANTHER" id="PTHR43025:SF3">
    <property type="entry name" value="MONOGALACTOSYLDIACYLGLYCEROL SYNTHASE 1, CHLOROPLASTIC"/>
    <property type="match status" value="1"/>
</dbReference>
<sequence length="429" mass="48238">MRVLILSASTGGGHKTASAALKNIILEKQPDATVEIVDAIEYCGHIYNKTISDGYQYLATKAPTIYGKMYVSSGEDTWVNAFVTKFNKQLSKKLLPLFLDFKPDIIVCCHAFISEMVSALVVEGSVTVPVISIITDFAAHKTYINKGISAYVVANDDMIDELMNVYGVEREKIHSLGIPINSVFYKKKDRHEILESLKFKDGVPIVLIMAGSFGVTDILKIYENLIQLDDEFQIIVITGRNRKLYDAFDKLVNRNEDSFEIEDDDKYSPESKLRKMKEFTNQLKDDFSLSKIKFKRSTNKTKPTALFFFISNVADYMSVADLIITKPGGLTVSESLASGLPLAIFSAYPGQEKDNAEFLVRHNLAINLDRKNGAQQIHDLLAHPEKLEQMKANCKKHFKDRSAEHIYGLMLDLIAKNKNTEAPVNKDEK</sequence>
<evidence type="ECO:0000256" key="2">
    <source>
        <dbReference type="ARBA" id="ARBA00006962"/>
    </source>
</evidence>
<comment type="caution">
    <text evidence="7">The sequence shown here is derived from an EMBL/GenBank/DDBJ whole genome shotgun (WGS) entry which is preliminary data.</text>
</comment>
<evidence type="ECO:0000259" key="6">
    <source>
        <dbReference type="Pfam" id="PF06925"/>
    </source>
</evidence>
<evidence type="ECO:0000313" key="8">
    <source>
        <dbReference type="Proteomes" id="UP000824118"/>
    </source>
</evidence>
<dbReference type="Pfam" id="PF04101">
    <property type="entry name" value="Glyco_tran_28_C"/>
    <property type="match status" value="1"/>
</dbReference>
<dbReference type="GO" id="GO:0009247">
    <property type="term" value="P:glycolipid biosynthetic process"/>
    <property type="evidence" value="ECO:0007669"/>
    <property type="project" value="InterPro"/>
</dbReference>
<comment type="subcellular location">
    <subcellularLocation>
        <location evidence="1">Membrane</location>
    </subcellularLocation>
</comment>
<dbReference type="Pfam" id="PF06925">
    <property type="entry name" value="MGDG_synth"/>
    <property type="match status" value="1"/>
</dbReference>
<protein>
    <submittedName>
        <fullName evidence="7">Galactosyldiacylglycerol synthase</fullName>
    </submittedName>
</protein>
<evidence type="ECO:0000313" key="7">
    <source>
        <dbReference type="EMBL" id="HIU49611.1"/>
    </source>
</evidence>